<protein>
    <submittedName>
        <fullName evidence="1">Uncharacterized protein</fullName>
    </submittedName>
</protein>
<sequence length="174" mass="20250">MRIKETKVYPFDELSEDAKEKAIEKLYDINVDYEWWDSTYDDAVGVKLKLTEFDIGRPCYCRGEFIEYAKDTADAIIFNHGASCPTHETATAFIEDSAELYMKYPVKLDDDGDDENEIYRETEQGETDDEFLKSILEDYRLILQKEYEYLTSGTAIIETIEANEYEFTEDGKLA</sequence>
<comment type="caution">
    <text evidence="1">The sequence shown here is derived from an EMBL/GenBank/DDBJ whole genome shotgun (WGS) entry which is preliminary data.</text>
</comment>
<dbReference type="AlphaFoldDB" id="A0A0F9RWR3"/>
<evidence type="ECO:0000313" key="1">
    <source>
        <dbReference type="EMBL" id="KKN21668.1"/>
    </source>
</evidence>
<gene>
    <name evidence="1" type="ORF">LCGC14_0922960</name>
</gene>
<organism evidence="1">
    <name type="scientific">marine sediment metagenome</name>
    <dbReference type="NCBI Taxonomy" id="412755"/>
    <lineage>
        <taxon>unclassified sequences</taxon>
        <taxon>metagenomes</taxon>
        <taxon>ecological metagenomes</taxon>
    </lineage>
</organism>
<proteinExistence type="predicted"/>
<reference evidence="1" key="1">
    <citation type="journal article" date="2015" name="Nature">
        <title>Complex archaea that bridge the gap between prokaryotes and eukaryotes.</title>
        <authorList>
            <person name="Spang A."/>
            <person name="Saw J.H."/>
            <person name="Jorgensen S.L."/>
            <person name="Zaremba-Niedzwiedzka K."/>
            <person name="Martijn J."/>
            <person name="Lind A.E."/>
            <person name="van Eijk R."/>
            <person name="Schleper C."/>
            <person name="Guy L."/>
            <person name="Ettema T.J."/>
        </authorList>
    </citation>
    <scope>NUCLEOTIDE SEQUENCE</scope>
</reference>
<accession>A0A0F9RWR3</accession>
<dbReference type="EMBL" id="LAZR01003128">
    <property type="protein sequence ID" value="KKN21668.1"/>
    <property type="molecule type" value="Genomic_DNA"/>
</dbReference>
<name>A0A0F9RWR3_9ZZZZ</name>